<reference evidence="2" key="1">
    <citation type="submission" date="2019-04" db="EMBL/GenBank/DDBJ databases">
        <title>Evolution of Biomass-Degrading Anaerobic Consortia Revealed by Metagenomics.</title>
        <authorList>
            <person name="Peng X."/>
        </authorList>
    </citation>
    <scope>NUCLEOTIDE SEQUENCE</scope>
    <source>
        <strain evidence="2">SIG551</strain>
    </source>
</reference>
<dbReference type="Proteomes" id="UP000754750">
    <property type="component" value="Unassembled WGS sequence"/>
</dbReference>
<gene>
    <name evidence="2" type="ORF">E7512_10045</name>
</gene>
<dbReference type="PANTHER" id="PTHR41373:SF1">
    <property type="entry name" value="PHOSPHATIDYLGLYCEROL LYSYLTRANSFERASE C-TERMINAL DOMAIN-CONTAINING PROTEIN"/>
    <property type="match status" value="1"/>
</dbReference>
<organism evidence="2 3">
    <name type="scientific">Faecalispora sporosphaeroides</name>
    <dbReference type="NCBI Taxonomy" id="1549"/>
    <lineage>
        <taxon>Bacteria</taxon>
        <taxon>Bacillati</taxon>
        <taxon>Bacillota</taxon>
        <taxon>Clostridia</taxon>
        <taxon>Eubacteriales</taxon>
        <taxon>Oscillospiraceae</taxon>
        <taxon>Faecalispora</taxon>
    </lineage>
</organism>
<evidence type="ECO:0000259" key="1">
    <source>
        <dbReference type="Pfam" id="PF09924"/>
    </source>
</evidence>
<sequence length="303" mass="34768">MLKFEYATIEDRKWLQPILAASGKMGSENAFGTLFIWNESYHSRICRQDGYVLLSSGEHFHTYNFPYVADPANAGSLRDALQLLIDDAAEKGFRFQMWGMTEKEVARMEEAMPGCFEFSIDRDGADYIYNSSDLIELAGRKYHGKRNHVSKFNRQYQWEYEDVTVDTLDACREVSCEWCRQNGCDPENGLDKEVRALRKAFAHFDELKLSGGLIRIEGKPVAYTIGEEINPQVFLLHFEKALSGYDGLYAAINNEFARRNLSGYQYINREEDLGLEGLRKAKLSYHPAIILQKYRAVLKGTES</sequence>
<evidence type="ECO:0000313" key="3">
    <source>
        <dbReference type="Proteomes" id="UP000754750"/>
    </source>
</evidence>
<evidence type="ECO:0000313" key="2">
    <source>
        <dbReference type="EMBL" id="MBE6833903.1"/>
    </source>
</evidence>
<dbReference type="Gene3D" id="3.40.630.30">
    <property type="match status" value="1"/>
</dbReference>
<accession>A0A928KSL1</accession>
<dbReference type="Pfam" id="PF09924">
    <property type="entry name" value="LPG_synthase_C"/>
    <property type="match status" value="1"/>
</dbReference>
<dbReference type="InterPro" id="IPR024320">
    <property type="entry name" value="LPG_synthase_C"/>
</dbReference>
<dbReference type="SUPFAM" id="SSF55729">
    <property type="entry name" value="Acyl-CoA N-acyltransferases (Nat)"/>
    <property type="match status" value="2"/>
</dbReference>
<dbReference type="InterPro" id="IPR016732">
    <property type="entry name" value="UCP018688"/>
</dbReference>
<proteinExistence type="predicted"/>
<dbReference type="RefSeq" id="WP_020074394.1">
    <property type="nucleotide sequence ID" value="NZ_JBKWRC010000004.1"/>
</dbReference>
<dbReference type="InterPro" id="IPR016181">
    <property type="entry name" value="Acyl_CoA_acyltransferase"/>
</dbReference>
<dbReference type="PIRSF" id="PIRSF018688">
    <property type="entry name" value="UCP018688"/>
    <property type="match status" value="1"/>
</dbReference>
<dbReference type="AlphaFoldDB" id="A0A928KSL1"/>
<dbReference type="EMBL" id="SVNY01000005">
    <property type="protein sequence ID" value="MBE6833903.1"/>
    <property type="molecule type" value="Genomic_DNA"/>
</dbReference>
<comment type="caution">
    <text evidence="2">The sequence shown here is derived from an EMBL/GenBank/DDBJ whole genome shotgun (WGS) entry which is preliminary data.</text>
</comment>
<protein>
    <submittedName>
        <fullName evidence="2">DUF2156 domain-containing protein</fullName>
    </submittedName>
</protein>
<dbReference type="PANTHER" id="PTHR41373">
    <property type="entry name" value="DUF2156 DOMAIN-CONTAINING PROTEIN"/>
    <property type="match status" value="1"/>
</dbReference>
<name>A0A928KSL1_9FIRM</name>
<feature type="domain" description="Phosphatidylglycerol lysyltransferase C-terminal" evidence="1">
    <location>
        <begin position="24"/>
        <end position="296"/>
    </location>
</feature>